<name>A0A0S1SHZ2_9BACT</name>
<dbReference type="InterPro" id="IPR029767">
    <property type="entry name" value="WecB-like"/>
</dbReference>
<dbReference type="SUPFAM" id="SSF53756">
    <property type="entry name" value="UDP-Glycosyltransferase/glycogen phosphorylase"/>
    <property type="match status" value="1"/>
</dbReference>
<dbReference type="EMBL" id="CP013065">
    <property type="protein sequence ID" value="ALM13611.1"/>
    <property type="molecule type" value="Genomic_DNA"/>
</dbReference>
<dbReference type="NCBIfam" id="TIGR03568">
    <property type="entry name" value="NeuC_NnaA"/>
    <property type="match status" value="1"/>
</dbReference>
<dbReference type="Proteomes" id="UP000069135">
    <property type="component" value="Chromosome"/>
</dbReference>
<dbReference type="GO" id="GO:0004553">
    <property type="term" value="F:hydrolase activity, hydrolyzing O-glycosyl compounds"/>
    <property type="evidence" value="ECO:0007669"/>
    <property type="project" value="InterPro"/>
</dbReference>
<accession>A0A0S1SPV8</accession>
<dbReference type="PATRIC" id="fig|1735161.3.peg.924"/>
<dbReference type="AlphaFoldDB" id="A0A0S1SHZ2"/>
<evidence type="ECO:0000313" key="2">
    <source>
        <dbReference type="EMBL" id="ALM13611.1"/>
    </source>
</evidence>
<protein>
    <submittedName>
        <fullName evidence="2">UDP-N-acetylglucosamine 2-epimerase</fullName>
    </submittedName>
</protein>
<accession>A0A0S1SNJ7</accession>
<reference evidence="2 3" key="2">
    <citation type="journal article" date="2016" name="PeerJ">
        <title>Analysis of five complete genome sequences for members of the class Peribacteria in the recently recognized Peregrinibacteria bacterial phylum.</title>
        <authorList>
            <person name="Anantharaman K."/>
            <person name="Brown C.T."/>
            <person name="Burstein D."/>
            <person name="Castelle C.J."/>
            <person name="Probst A.J."/>
            <person name="Thomas B.C."/>
            <person name="Williams K.H."/>
            <person name="Banfield J.F."/>
        </authorList>
    </citation>
    <scope>NUCLEOTIDE SEQUENCE [LARGE SCALE GENOMIC DNA]</scope>
    <source>
        <strain evidence="2">RIFOXYD1_FULL_PER-ii_59_16</strain>
    </source>
</reference>
<dbReference type="Gene3D" id="3.40.50.2000">
    <property type="entry name" value="Glycogen Phosphorylase B"/>
    <property type="match status" value="2"/>
</dbReference>
<proteinExistence type="predicted"/>
<sequence length="378" mass="41582">MRKILVVIERRADYSRYRPVLQLLKADPSFDLHLVVTGINLLPGHGEDIEKIKADGFTVHTTIPMFTEHSPDSGAEMVRGISRVLSGIVDILEEMKPDLVLTGFDIGANFATTVAAAHMNIPVAHIQGGEVTGSIDESLRHAMSKFAHIHFPATEDAKRRLVSMGEDPAHIFVVGCPSLDVLINAPAIPKEQLEQQFHVDLSKPTVVLIQHPVTTENLDSRRQIEATLAALKEVEVQIIALLPNNDAGFSKIVQSVRQSGLQWFPSIDVVTFANLYRHISAIVGNSSSGIHEAATFHIPTINIGTRQQGRERPVSVIDVGYDTAEIVAALRKALFDAQYRQSLTTVVNPYGDGHTAPKIYKVLKEISLTGIIQKKFYE</sequence>
<dbReference type="Pfam" id="PF02350">
    <property type="entry name" value="Epimerase_2"/>
    <property type="match status" value="1"/>
</dbReference>
<dbReference type="KEGG" id="prf:PeribacterA2_0945"/>
<evidence type="ECO:0000313" key="3">
    <source>
        <dbReference type="Proteomes" id="UP000069135"/>
    </source>
</evidence>
<accession>A0A0S1SQA8</accession>
<dbReference type="PANTHER" id="PTHR43174:SF3">
    <property type="entry name" value="UDP-N-ACETYLGLUCOSAMINE 2-EPIMERASE"/>
    <property type="match status" value="1"/>
</dbReference>
<dbReference type="InterPro" id="IPR020004">
    <property type="entry name" value="UDP-GlcNAc_Epase"/>
</dbReference>
<evidence type="ECO:0000259" key="1">
    <source>
        <dbReference type="Pfam" id="PF02350"/>
    </source>
</evidence>
<dbReference type="STRING" id="1735162.PeribacterB2_0947"/>
<accession>A0A0S1SHZ2</accession>
<feature type="domain" description="UDP-N-acetylglucosamine 2-epimerase" evidence="1">
    <location>
        <begin position="24"/>
        <end position="364"/>
    </location>
</feature>
<dbReference type="PANTHER" id="PTHR43174">
    <property type="entry name" value="UDP-N-ACETYLGLUCOSAMINE 2-EPIMERASE"/>
    <property type="match status" value="1"/>
</dbReference>
<accession>A0A0S1SUM2</accession>
<reference evidence="3" key="1">
    <citation type="submission" date="2015-10" db="EMBL/GenBank/DDBJ databases">
        <title>Analysis of five complete genome sequences for members of the class Peribacteria in the recently recognized Peregrinibacteria bacterial phylum.</title>
        <authorList>
            <person name="Anantharaman K."/>
            <person name="Brown C.T."/>
            <person name="Burstein D."/>
            <person name="Castelle C.J."/>
            <person name="Probst A.J."/>
            <person name="Thomas B.C."/>
            <person name="Williams K.H."/>
            <person name="Banfield J.F."/>
        </authorList>
    </citation>
    <scope>NUCLEOTIDE SEQUENCE [LARGE SCALE GENOMIC DNA]</scope>
</reference>
<dbReference type="GO" id="GO:0006047">
    <property type="term" value="P:UDP-N-acetylglucosamine metabolic process"/>
    <property type="evidence" value="ECO:0007669"/>
    <property type="project" value="InterPro"/>
</dbReference>
<dbReference type="InterPro" id="IPR003331">
    <property type="entry name" value="UDP_GlcNAc_Epimerase_2_dom"/>
</dbReference>
<gene>
    <name evidence="2" type="ORF">PeribacterD1_0945</name>
</gene>
<organism evidence="2 3">
    <name type="scientific">Candidatus Peribacter riflensis</name>
    <dbReference type="NCBI Taxonomy" id="1735162"/>
    <lineage>
        <taxon>Bacteria</taxon>
        <taxon>Candidatus Peregrinibacteriota</taxon>
        <taxon>Candidatus Peribacteria</taxon>
        <taxon>Candidatus Peribacterales</taxon>
        <taxon>Candidatus Peribacteraceae</taxon>
        <taxon>Candidatus Peribacter</taxon>
    </lineage>
</organism>